<dbReference type="PANTHER" id="PTHR20855">
    <property type="entry name" value="ADIPOR/PROGESTIN RECEPTOR-RELATED"/>
    <property type="match status" value="1"/>
</dbReference>
<accession>A0A4R7I1Z7</accession>
<evidence type="ECO:0000256" key="5">
    <source>
        <dbReference type="PIRSR" id="PIRSR604254-1"/>
    </source>
</evidence>
<dbReference type="RefSeq" id="WP_133869440.1">
    <property type="nucleotide sequence ID" value="NZ_JAVJPS010000024.1"/>
</dbReference>
<dbReference type="EMBL" id="SOAU01000001">
    <property type="protein sequence ID" value="TDT17134.1"/>
    <property type="molecule type" value="Genomic_DNA"/>
</dbReference>
<evidence type="ECO:0000313" key="7">
    <source>
        <dbReference type="EMBL" id="TDT17134.1"/>
    </source>
</evidence>
<evidence type="ECO:0000256" key="6">
    <source>
        <dbReference type="SAM" id="Phobius"/>
    </source>
</evidence>
<evidence type="ECO:0000313" key="8">
    <source>
        <dbReference type="Proteomes" id="UP000294558"/>
    </source>
</evidence>
<feature type="binding site" evidence="5">
    <location>
        <position position="199"/>
    </location>
    <ligand>
        <name>Zn(2+)</name>
        <dbReference type="ChEBI" id="CHEBI:29105"/>
    </ligand>
</feature>
<keyword evidence="5" id="KW-0862">Zinc</keyword>
<keyword evidence="8" id="KW-1185">Reference proteome</keyword>
<protein>
    <submittedName>
        <fullName evidence="7">Channel protein (Hemolysin III family)</fullName>
    </submittedName>
</protein>
<gene>
    <name evidence="7" type="ORF">BDK89_2739</name>
</gene>
<feature type="transmembrane region" description="Helical" evidence="6">
    <location>
        <begin position="161"/>
        <end position="182"/>
    </location>
</feature>
<dbReference type="GO" id="GO:0046872">
    <property type="term" value="F:metal ion binding"/>
    <property type="evidence" value="ECO:0007669"/>
    <property type="project" value="UniProtKB-KW"/>
</dbReference>
<evidence type="ECO:0000256" key="2">
    <source>
        <dbReference type="ARBA" id="ARBA00022692"/>
    </source>
</evidence>
<evidence type="ECO:0000256" key="3">
    <source>
        <dbReference type="ARBA" id="ARBA00022989"/>
    </source>
</evidence>
<name>A0A4R7I1Z7_9ACTN</name>
<dbReference type="Proteomes" id="UP000294558">
    <property type="component" value="Unassembled WGS sequence"/>
</dbReference>
<dbReference type="Pfam" id="PF03006">
    <property type="entry name" value="HlyIII"/>
    <property type="match status" value="1"/>
</dbReference>
<proteinExistence type="predicted"/>
<comment type="subcellular location">
    <subcellularLocation>
        <location evidence="1">Membrane</location>
        <topology evidence="1">Multi-pass membrane protein</topology>
    </subcellularLocation>
</comment>
<feature type="binding site" evidence="5">
    <location>
        <position position="66"/>
    </location>
    <ligand>
        <name>Zn(2+)</name>
        <dbReference type="ChEBI" id="CHEBI:29105"/>
    </ligand>
</feature>
<sequence length="219" mass="23260">MTTERLDVLTAPRPVWRGLLHSWAFVLAIPAGVLLILAADHASARVAAAVYVGSLLAVFGTSAAYHRLAHSVRARTIMQRLDHSMIYLLIAGTYVPICLLALPPAWGIPLLSVVGGLGLLGIVIKLAAFRSLSWLGYALYPIMGWCAVVATPALGTHLSGLQIALVVAGGLAYTIGFPVLLLRRPDPWPSVFGYHEVWHGFTVLAAALHFGAVTTLVAA</sequence>
<dbReference type="GO" id="GO:0016020">
    <property type="term" value="C:membrane"/>
    <property type="evidence" value="ECO:0007669"/>
    <property type="project" value="UniProtKB-SubCell"/>
</dbReference>
<dbReference type="InterPro" id="IPR004254">
    <property type="entry name" value="AdipoR/HlyIII-related"/>
</dbReference>
<feature type="transmembrane region" description="Helical" evidence="6">
    <location>
        <begin position="197"/>
        <end position="218"/>
    </location>
</feature>
<keyword evidence="5" id="KW-0479">Metal-binding</keyword>
<feature type="transmembrane region" description="Helical" evidence="6">
    <location>
        <begin position="85"/>
        <end position="102"/>
    </location>
</feature>
<feature type="binding site" evidence="5">
    <location>
        <position position="195"/>
    </location>
    <ligand>
        <name>Zn(2+)</name>
        <dbReference type="ChEBI" id="CHEBI:29105"/>
    </ligand>
</feature>
<dbReference type="PANTHER" id="PTHR20855:SF3">
    <property type="entry name" value="LD03007P"/>
    <property type="match status" value="1"/>
</dbReference>
<keyword evidence="4 6" id="KW-0472">Membrane</keyword>
<reference evidence="7 8" key="1">
    <citation type="submission" date="2019-03" db="EMBL/GenBank/DDBJ databases">
        <title>Sequencing the genomes of 1000 actinobacteria strains.</title>
        <authorList>
            <person name="Klenk H.-P."/>
        </authorList>
    </citation>
    <scope>NUCLEOTIDE SEQUENCE [LARGE SCALE GENOMIC DNA]</scope>
    <source>
        <strain evidence="7 8">DSM 18936</strain>
    </source>
</reference>
<dbReference type="OrthoDB" id="9813689at2"/>
<feature type="transmembrane region" description="Helical" evidence="6">
    <location>
        <begin position="109"/>
        <end position="128"/>
    </location>
</feature>
<evidence type="ECO:0000256" key="1">
    <source>
        <dbReference type="ARBA" id="ARBA00004141"/>
    </source>
</evidence>
<keyword evidence="2 6" id="KW-0812">Transmembrane</keyword>
<comment type="caution">
    <text evidence="7">The sequence shown here is derived from an EMBL/GenBank/DDBJ whole genome shotgun (WGS) entry which is preliminary data.</text>
</comment>
<dbReference type="AlphaFoldDB" id="A0A4R7I1Z7"/>
<keyword evidence="3 6" id="KW-1133">Transmembrane helix</keyword>
<organism evidence="7 8">
    <name type="scientific">Ilumatobacter fluminis</name>
    <dbReference type="NCBI Taxonomy" id="467091"/>
    <lineage>
        <taxon>Bacteria</taxon>
        <taxon>Bacillati</taxon>
        <taxon>Actinomycetota</taxon>
        <taxon>Acidimicrobiia</taxon>
        <taxon>Acidimicrobiales</taxon>
        <taxon>Ilumatobacteraceae</taxon>
        <taxon>Ilumatobacter</taxon>
    </lineage>
</organism>
<feature type="transmembrane region" description="Helical" evidence="6">
    <location>
        <begin position="134"/>
        <end position="154"/>
    </location>
</feature>
<feature type="transmembrane region" description="Helical" evidence="6">
    <location>
        <begin position="46"/>
        <end position="65"/>
    </location>
</feature>
<evidence type="ECO:0000256" key="4">
    <source>
        <dbReference type="ARBA" id="ARBA00023136"/>
    </source>
</evidence>
<feature type="transmembrane region" description="Helical" evidence="6">
    <location>
        <begin position="20"/>
        <end position="39"/>
    </location>
</feature>